<evidence type="ECO:0000256" key="7">
    <source>
        <dbReference type="SAM" id="Coils"/>
    </source>
</evidence>
<dbReference type="SUPFAM" id="SSF101898">
    <property type="entry name" value="NHL repeat"/>
    <property type="match status" value="1"/>
</dbReference>
<feature type="repeat" description="NHL" evidence="6">
    <location>
        <begin position="478"/>
        <end position="521"/>
    </location>
</feature>
<evidence type="ECO:0000256" key="5">
    <source>
        <dbReference type="PROSITE-ProRule" id="PRU00175"/>
    </source>
</evidence>
<dbReference type="InterPro" id="IPR050952">
    <property type="entry name" value="TRIM-NHL_E3_ligases"/>
</dbReference>
<accession>A0A813TB79</accession>
<keyword evidence="7" id="KW-0175">Coiled coil</keyword>
<dbReference type="PROSITE" id="PS00518">
    <property type="entry name" value="ZF_RING_1"/>
    <property type="match status" value="1"/>
</dbReference>
<dbReference type="PANTHER" id="PTHR24104">
    <property type="entry name" value="E3 UBIQUITIN-PROTEIN LIGASE NHLRC1-RELATED"/>
    <property type="match status" value="1"/>
</dbReference>
<keyword evidence="3 5" id="KW-0863">Zinc-finger</keyword>
<dbReference type="CDD" id="cd05819">
    <property type="entry name" value="NHL"/>
    <property type="match status" value="1"/>
</dbReference>
<dbReference type="PROSITE" id="PS51125">
    <property type="entry name" value="NHL"/>
    <property type="match status" value="4"/>
</dbReference>
<dbReference type="Pfam" id="PF17170">
    <property type="entry name" value="DUF5128"/>
    <property type="match status" value="1"/>
</dbReference>
<organism evidence="9 11">
    <name type="scientific">Didymodactylos carnosus</name>
    <dbReference type="NCBI Taxonomy" id="1234261"/>
    <lineage>
        <taxon>Eukaryota</taxon>
        <taxon>Metazoa</taxon>
        <taxon>Spiralia</taxon>
        <taxon>Gnathifera</taxon>
        <taxon>Rotifera</taxon>
        <taxon>Eurotatoria</taxon>
        <taxon>Bdelloidea</taxon>
        <taxon>Philodinida</taxon>
        <taxon>Philodinidae</taxon>
        <taxon>Didymodactylos</taxon>
    </lineage>
</organism>
<dbReference type="PANTHER" id="PTHR24104:SF25">
    <property type="entry name" value="PROTEIN LIN-41"/>
    <property type="match status" value="1"/>
</dbReference>
<evidence type="ECO:0000313" key="10">
    <source>
        <dbReference type="EMBL" id="CAF3593784.1"/>
    </source>
</evidence>
<dbReference type="InterPro" id="IPR017907">
    <property type="entry name" value="Znf_RING_CS"/>
</dbReference>
<dbReference type="InterPro" id="IPR001258">
    <property type="entry name" value="NHL_repeat"/>
</dbReference>
<protein>
    <recommendedName>
        <fullName evidence="8">RING-type domain-containing protein</fullName>
    </recommendedName>
</protein>
<dbReference type="InterPro" id="IPR018957">
    <property type="entry name" value="Znf_C3HC4_RING-type"/>
</dbReference>
<proteinExistence type="predicted"/>
<dbReference type="Pfam" id="PF01436">
    <property type="entry name" value="NHL"/>
    <property type="match status" value="3"/>
</dbReference>
<feature type="domain" description="RING-type" evidence="8">
    <location>
        <begin position="25"/>
        <end position="64"/>
    </location>
</feature>
<dbReference type="GO" id="GO:0008270">
    <property type="term" value="F:zinc ion binding"/>
    <property type="evidence" value="ECO:0007669"/>
    <property type="project" value="UniProtKB-KW"/>
</dbReference>
<dbReference type="InterPro" id="IPR011042">
    <property type="entry name" value="6-blade_b-propeller_TolB-like"/>
</dbReference>
<dbReference type="SMART" id="SM00184">
    <property type="entry name" value="RING"/>
    <property type="match status" value="1"/>
</dbReference>
<gene>
    <name evidence="9" type="ORF">GPM918_LOCUS3892</name>
    <name evidence="10" type="ORF">SRO942_LOCUS3892</name>
</gene>
<keyword evidence="2" id="KW-0677">Repeat</keyword>
<dbReference type="EMBL" id="CAJOBC010000500">
    <property type="protein sequence ID" value="CAF3593784.1"/>
    <property type="molecule type" value="Genomic_DNA"/>
</dbReference>
<dbReference type="Proteomes" id="UP000663829">
    <property type="component" value="Unassembled WGS sequence"/>
</dbReference>
<keyword evidence="1" id="KW-0479">Metal-binding</keyword>
<evidence type="ECO:0000259" key="8">
    <source>
        <dbReference type="PROSITE" id="PS50089"/>
    </source>
</evidence>
<evidence type="ECO:0000313" key="11">
    <source>
        <dbReference type="Proteomes" id="UP000663829"/>
    </source>
</evidence>
<feature type="repeat" description="NHL" evidence="6">
    <location>
        <begin position="573"/>
        <end position="617"/>
    </location>
</feature>
<dbReference type="Proteomes" id="UP000681722">
    <property type="component" value="Unassembled WGS sequence"/>
</dbReference>
<sequence>MLMSDVVDNTESSRSSRTILQLITCPICLEIFREPLMLPCQHSFCRTCLERITDERWGRCPVCRGCYRIPFAGVGSFEVNRTIVNLLESLPHTEPRPTLKAKCALSICRKCRRQHYDEFRKYITTKLLETQEETEKLITKEVENIKNHEENVKNCQDISILIRGKVAELIEKLKQEETKLLHNVQEFMDVEQRLINEKNTRLQDLSTINTFCSSSQEKLTNKEETDQEAMDIRQKCEDYVVSVNELESHILLVKTPIRRLSFYNRDISDDAISLGFVEIGIQLEPISSDITLKQDSRTVTNGGIIPALLDTSDEHIHCSQKITKHSPLIRCFSATSTLQSNCSGDYGNGLHYRSSPSLENCCERLKRKTSLNRIIGKRGSRDGEFMHPSSMAYSHRDQLVYVCDTYNNRIVAYTSDTLLFQNAYYPIENNTNTLGLQMIPVSRFQHPYAIHIDRDNRLYVIDQSDRRIKVFNREFKLIRVIGQYGRDVGQYSAPCDVCTDEQHNIYVCDAGNHRVLKYNESGQFLLSWGGLGIENGQFKCPACLCVNTTTKRIAVSDWGNNRIQISNYEGDHLTSIGRLGKSLGDFSRPMGIAYDEKNEDLYVVDEGNNRIQIFRKELTSIDVVHSKIGFQGPYDILLMKNKKILVSEYKAHRLQIA</sequence>
<dbReference type="InterPro" id="IPR001841">
    <property type="entry name" value="Znf_RING"/>
</dbReference>
<keyword evidence="4" id="KW-0862">Zinc</keyword>
<feature type="repeat" description="NHL" evidence="6">
    <location>
        <begin position="374"/>
        <end position="416"/>
    </location>
</feature>
<evidence type="ECO:0000256" key="1">
    <source>
        <dbReference type="ARBA" id="ARBA00022723"/>
    </source>
</evidence>
<dbReference type="AlphaFoldDB" id="A0A813TB79"/>
<dbReference type="SUPFAM" id="SSF57850">
    <property type="entry name" value="RING/U-box"/>
    <property type="match status" value="1"/>
</dbReference>
<dbReference type="Gene3D" id="3.30.40.10">
    <property type="entry name" value="Zinc/RING finger domain, C3HC4 (zinc finger)"/>
    <property type="match status" value="1"/>
</dbReference>
<feature type="repeat" description="NHL" evidence="6">
    <location>
        <begin position="529"/>
        <end position="569"/>
    </location>
</feature>
<dbReference type="InterPro" id="IPR013083">
    <property type="entry name" value="Znf_RING/FYVE/PHD"/>
</dbReference>
<dbReference type="Pfam" id="PF00097">
    <property type="entry name" value="zf-C3HC4"/>
    <property type="match status" value="1"/>
</dbReference>
<comment type="caution">
    <text evidence="9">The sequence shown here is derived from an EMBL/GenBank/DDBJ whole genome shotgun (WGS) entry which is preliminary data.</text>
</comment>
<feature type="coiled-coil region" evidence="7">
    <location>
        <begin position="131"/>
        <end position="158"/>
    </location>
</feature>
<dbReference type="EMBL" id="CAJNOQ010000500">
    <property type="protein sequence ID" value="CAF0808283.1"/>
    <property type="molecule type" value="Genomic_DNA"/>
</dbReference>
<dbReference type="PROSITE" id="PS50089">
    <property type="entry name" value="ZF_RING_2"/>
    <property type="match status" value="1"/>
</dbReference>
<reference evidence="9" key="1">
    <citation type="submission" date="2021-02" db="EMBL/GenBank/DDBJ databases">
        <authorList>
            <person name="Nowell W R."/>
        </authorList>
    </citation>
    <scope>NUCLEOTIDE SEQUENCE</scope>
</reference>
<evidence type="ECO:0000256" key="4">
    <source>
        <dbReference type="ARBA" id="ARBA00022833"/>
    </source>
</evidence>
<evidence type="ECO:0000256" key="6">
    <source>
        <dbReference type="PROSITE-ProRule" id="PRU00504"/>
    </source>
</evidence>
<name>A0A813TB79_9BILA</name>
<evidence type="ECO:0000313" key="9">
    <source>
        <dbReference type="EMBL" id="CAF0808283.1"/>
    </source>
</evidence>
<evidence type="ECO:0000256" key="2">
    <source>
        <dbReference type="ARBA" id="ARBA00022737"/>
    </source>
</evidence>
<evidence type="ECO:0000256" key="3">
    <source>
        <dbReference type="ARBA" id="ARBA00022771"/>
    </source>
</evidence>
<dbReference type="OrthoDB" id="111250at2759"/>
<dbReference type="Gene3D" id="2.120.10.30">
    <property type="entry name" value="TolB, C-terminal domain"/>
    <property type="match status" value="3"/>
</dbReference>
<keyword evidence="11" id="KW-1185">Reference proteome</keyword>